<dbReference type="OrthoDB" id="9804203at2"/>
<keyword evidence="6" id="KW-1185">Reference proteome</keyword>
<dbReference type="RefSeq" id="WP_094546292.1">
    <property type="nucleotide sequence ID" value="NZ_MQWB01000001.1"/>
</dbReference>
<dbReference type="EMBL" id="MQWB01000001">
    <property type="protein sequence ID" value="OZC02243.1"/>
    <property type="molecule type" value="Genomic_DNA"/>
</dbReference>
<keyword evidence="2 5" id="KW-0238">DNA-binding</keyword>
<evidence type="ECO:0000256" key="3">
    <source>
        <dbReference type="RuleBase" id="RU003939"/>
    </source>
</evidence>
<gene>
    <name evidence="5" type="ORF">BSZ36_04115</name>
</gene>
<dbReference type="InParanoid" id="A0A259TWW7"/>
<dbReference type="Gene3D" id="4.10.520.10">
    <property type="entry name" value="IHF-like DNA-binding proteins"/>
    <property type="match status" value="1"/>
</dbReference>
<protein>
    <submittedName>
        <fullName evidence="5">DNA-binding protein</fullName>
    </submittedName>
</protein>
<evidence type="ECO:0000256" key="4">
    <source>
        <dbReference type="SAM" id="MobiDB-lite"/>
    </source>
</evidence>
<dbReference type="Pfam" id="PF00216">
    <property type="entry name" value="Bac_DNA_binding"/>
    <property type="match status" value="1"/>
</dbReference>
<feature type="region of interest" description="Disordered" evidence="4">
    <location>
        <begin position="114"/>
        <end position="134"/>
    </location>
</feature>
<dbReference type="AlphaFoldDB" id="A0A259TWW7"/>
<dbReference type="GO" id="GO:0005829">
    <property type="term" value="C:cytosol"/>
    <property type="evidence" value="ECO:0007669"/>
    <property type="project" value="TreeGrafter"/>
</dbReference>
<evidence type="ECO:0000256" key="2">
    <source>
        <dbReference type="ARBA" id="ARBA00023125"/>
    </source>
</evidence>
<evidence type="ECO:0000313" key="5">
    <source>
        <dbReference type="EMBL" id="OZC02243.1"/>
    </source>
</evidence>
<proteinExistence type="inferred from homology"/>
<dbReference type="PANTHER" id="PTHR33175">
    <property type="entry name" value="DNA-BINDING PROTEIN HU"/>
    <property type="match status" value="1"/>
</dbReference>
<dbReference type="PRINTS" id="PR01727">
    <property type="entry name" value="DNABINDINGHU"/>
</dbReference>
<dbReference type="InterPro" id="IPR010992">
    <property type="entry name" value="IHF-like_DNA-bd_dom_sf"/>
</dbReference>
<dbReference type="PANTHER" id="PTHR33175:SF2">
    <property type="entry name" value="INTEGRATION HOST FACTOR SUBUNIT ALPHA"/>
    <property type="match status" value="1"/>
</dbReference>
<organism evidence="5 6">
    <name type="scientific">Rubricoccus marinus</name>
    <dbReference type="NCBI Taxonomy" id="716817"/>
    <lineage>
        <taxon>Bacteria</taxon>
        <taxon>Pseudomonadati</taxon>
        <taxon>Rhodothermota</taxon>
        <taxon>Rhodothermia</taxon>
        <taxon>Rhodothermales</taxon>
        <taxon>Rubricoccaceae</taxon>
        <taxon>Rubricoccus</taxon>
    </lineage>
</organism>
<reference evidence="5 6" key="1">
    <citation type="submission" date="2016-11" db="EMBL/GenBank/DDBJ databases">
        <title>Study of marine rhodopsin-containing bacteria.</title>
        <authorList>
            <person name="Yoshizawa S."/>
            <person name="Kumagai Y."/>
            <person name="Kogure K."/>
        </authorList>
    </citation>
    <scope>NUCLEOTIDE SEQUENCE [LARGE SCALE GENOMIC DNA]</scope>
    <source>
        <strain evidence="5 6">SG-29</strain>
    </source>
</reference>
<dbReference type="GO" id="GO:0003677">
    <property type="term" value="F:DNA binding"/>
    <property type="evidence" value="ECO:0007669"/>
    <property type="project" value="UniProtKB-KW"/>
</dbReference>
<comment type="caution">
    <text evidence="5">The sequence shown here is derived from an EMBL/GenBank/DDBJ whole genome shotgun (WGS) entry which is preliminary data.</text>
</comment>
<sequence length="134" mass="15206">METTPNRVPTLTKKDVARRVSELQGVPLYKCEPWVHAVVMSIRQLMEEADPEVRIELRDFGVFEVKKTKAKPKARNPKTNETVFIPSRRKTHFKPSKKLREVLQAPLADLGYAIPEGSADSEPVLNGHHEHQSA</sequence>
<dbReference type="InterPro" id="IPR000119">
    <property type="entry name" value="Hist_DNA-bd"/>
</dbReference>
<evidence type="ECO:0000313" key="6">
    <source>
        <dbReference type="Proteomes" id="UP000216446"/>
    </source>
</evidence>
<dbReference type="CDD" id="cd13836">
    <property type="entry name" value="IHF_B"/>
    <property type="match status" value="1"/>
</dbReference>
<dbReference type="SMART" id="SM00411">
    <property type="entry name" value="BHL"/>
    <property type="match status" value="1"/>
</dbReference>
<dbReference type="SUPFAM" id="SSF47729">
    <property type="entry name" value="IHF-like DNA-binding proteins"/>
    <property type="match status" value="1"/>
</dbReference>
<name>A0A259TWW7_9BACT</name>
<dbReference type="GO" id="GO:0030527">
    <property type="term" value="F:structural constituent of chromatin"/>
    <property type="evidence" value="ECO:0007669"/>
    <property type="project" value="InterPro"/>
</dbReference>
<dbReference type="Proteomes" id="UP000216446">
    <property type="component" value="Unassembled WGS sequence"/>
</dbReference>
<evidence type="ECO:0000256" key="1">
    <source>
        <dbReference type="ARBA" id="ARBA00010529"/>
    </source>
</evidence>
<comment type="similarity">
    <text evidence="1 3">Belongs to the bacterial histone-like protein family.</text>
</comment>
<accession>A0A259TWW7</accession>